<dbReference type="InterPro" id="IPR005467">
    <property type="entry name" value="His_kinase_dom"/>
</dbReference>
<dbReference type="AlphaFoldDB" id="A0A5M6D4W9"/>
<feature type="region of interest" description="Disordered" evidence="9">
    <location>
        <begin position="170"/>
        <end position="193"/>
    </location>
</feature>
<organism evidence="12 13">
    <name type="scientific">Roseiconus nitratireducens</name>
    <dbReference type="NCBI Taxonomy" id="2605748"/>
    <lineage>
        <taxon>Bacteria</taxon>
        <taxon>Pseudomonadati</taxon>
        <taxon>Planctomycetota</taxon>
        <taxon>Planctomycetia</taxon>
        <taxon>Pirellulales</taxon>
        <taxon>Pirellulaceae</taxon>
        <taxon>Roseiconus</taxon>
    </lineage>
</organism>
<evidence type="ECO:0000256" key="9">
    <source>
        <dbReference type="SAM" id="MobiDB-lite"/>
    </source>
</evidence>
<comment type="catalytic activity">
    <reaction evidence="1">
        <text>ATP + protein L-histidine = ADP + protein N-phospho-L-histidine.</text>
        <dbReference type="EC" id="2.7.13.3"/>
    </reaction>
</comment>
<feature type="compositionally biased region" description="Polar residues" evidence="9">
    <location>
        <begin position="50"/>
        <end position="60"/>
    </location>
</feature>
<dbReference type="InterPro" id="IPR003594">
    <property type="entry name" value="HATPase_dom"/>
</dbReference>
<evidence type="ECO:0000256" key="6">
    <source>
        <dbReference type="ARBA" id="ARBA00022741"/>
    </source>
</evidence>
<keyword evidence="13" id="KW-1185">Reference proteome</keyword>
<dbReference type="PRINTS" id="PR00344">
    <property type="entry name" value="BCTRLSENSOR"/>
</dbReference>
<feature type="region of interest" description="Disordered" evidence="9">
    <location>
        <begin position="1"/>
        <end position="91"/>
    </location>
</feature>
<dbReference type="GO" id="GO:0005524">
    <property type="term" value="F:ATP binding"/>
    <property type="evidence" value="ECO:0007669"/>
    <property type="project" value="UniProtKB-KW"/>
</dbReference>
<dbReference type="SUPFAM" id="SSF55874">
    <property type="entry name" value="ATPase domain of HSP90 chaperone/DNA topoisomerase II/histidine kinase"/>
    <property type="match status" value="1"/>
</dbReference>
<dbReference type="Proteomes" id="UP000324479">
    <property type="component" value="Unassembled WGS sequence"/>
</dbReference>
<protein>
    <recommendedName>
        <fullName evidence="3">histidine kinase</fullName>
        <ecNumber evidence="3">2.7.13.3</ecNumber>
    </recommendedName>
</protein>
<reference evidence="12 13" key="1">
    <citation type="submission" date="2019-08" db="EMBL/GenBank/DDBJ databases">
        <authorList>
            <person name="Dhanesh K."/>
            <person name="Kumar G."/>
            <person name="Sasikala C."/>
            <person name="Venkata Ramana C."/>
        </authorList>
    </citation>
    <scope>NUCLEOTIDE SEQUENCE [LARGE SCALE GENOMIC DNA]</scope>
    <source>
        <strain evidence="12 13">JC645</strain>
    </source>
</reference>
<feature type="region of interest" description="Disordered" evidence="9">
    <location>
        <begin position="211"/>
        <end position="235"/>
    </location>
</feature>
<dbReference type="InterPro" id="IPR003660">
    <property type="entry name" value="HAMP_dom"/>
</dbReference>
<evidence type="ECO:0000259" key="10">
    <source>
        <dbReference type="PROSITE" id="PS50109"/>
    </source>
</evidence>
<feature type="domain" description="HAMP" evidence="11">
    <location>
        <begin position="418"/>
        <end position="476"/>
    </location>
</feature>
<evidence type="ECO:0000256" key="5">
    <source>
        <dbReference type="ARBA" id="ARBA00022679"/>
    </source>
</evidence>
<dbReference type="CDD" id="cd06225">
    <property type="entry name" value="HAMP"/>
    <property type="match status" value="1"/>
</dbReference>
<sequence>MPSQRPPSSWDGGNQGPGDHSADHDNHHPQGPWDVAGESSGASVDEWTDDNATAFPSTDLNGLPHSPTGIDAPSTVPAENDAADGGLGQKTDHARSLRSKLVLALAGIFAVVVGVDEFVRQQVISPEFAKLERIAAMKETHRVRSALNAELDFLAGAAALDLHQWETTTDSNAVNPSSQSARPGPPASSTAGRMDIRPLWSAHVGTDGRWSWLPNTPEVTAPAPQSDESESPRAVDGLQFPSLSASLFATAAEHQTSELGPTPDALSANPLRGLTRGSDQQLYLYCALPLELETSPKADAQRAAGSLPPATEFFVAVRRLDQQVIQELEHRTSVEFTIDPLDASAGSLEGICVDAESETRLRVQSPLRNAAGEPLARLSIVLPRDMMLSSERAKAFARYLSLCGACASLLILLLLLQRIVIGRVETIREAAESIGQAGVIDPRATSGALRVTGQDEIGQLAQAFERMRRRLGETQRRLSDASHAAGMSLVANTVIHNVGNVLTNVNSLVETVTEQVDQLRIEPLNRLAERLRRNADDADLQMATPDYLRRLSETLEDDKDELARLLHTLSENVQHIHEVIREQRRHARRSVDVSDVAAIDVIEEGVSYCQAKLDRDEIRVELAVPTDLRFQTDRSLLVQVFINIIGNAQHALAEVKGRQPTLVIQAERLGDSIEFRFRDNGCGMDSRTLSMAFDAHFTTHQKGSGLGLHFCAIAVKQLGGCIRACSEGPGKGAVFSVELPLSTSHVALPEGDLSGRVASDSSKEKIHA</sequence>
<dbReference type="Pfam" id="PF00672">
    <property type="entry name" value="HAMP"/>
    <property type="match status" value="1"/>
</dbReference>
<evidence type="ECO:0000313" key="12">
    <source>
        <dbReference type="EMBL" id="KAA5542558.1"/>
    </source>
</evidence>
<evidence type="ECO:0000313" key="13">
    <source>
        <dbReference type="Proteomes" id="UP000324479"/>
    </source>
</evidence>
<dbReference type="SMART" id="SM00387">
    <property type="entry name" value="HATPase_c"/>
    <property type="match status" value="1"/>
</dbReference>
<dbReference type="PANTHER" id="PTHR44936">
    <property type="entry name" value="SENSOR PROTEIN CREC"/>
    <property type="match status" value="1"/>
</dbReference>
<evidence type="ECO:0000256" key="3">
    <source>
        <dbReference type="ARBA" id="ARBA00012438"/>
    </source>
</evidence>
<evidence type="ECO:0000256" key="8">
    <source>
        <dbReference type="ARBA" id="ARBA00022840"/>
    </source>
</evidence>
<keyword evidence="6" id="KW-0547">Nucleotide-binding</keyword>
<dbReference type="InterPro" id="IPR004358">
    <property type="entry name" value="Sig_transdc_His_kin-like_C"/>
</dbReference>
<accession>A0A5M6D4W9</accession>
<dbReference type="PROSITE" id="PS50109">
    <property type="entry name" value="HIS_KIN"/>
    <property type="match status" value="1"/>
</dbReference>
<keyword evidence="7" id="KW-0418">Kinase</keyword>
<evidence type="ECO:0000256" key="4">
    <source>
        <dbReference type="ARBA" id="ARBA00022553"/>
    </source>
</evidence>
<dbReference type="InterPro" id="IPR036890">
    <property type="entry name" value="HATPase_C_sf"/>
</dbReference>
<dbReference type="Pfam" id="PF02518">
    <property type="entry name" value="HATPase_c"/>
    <property type="match status" value="1"/>
</dbReference>
<dbReference type="Gene3D" id="6.10.340.10">
    <property type="match status" value="1"/>
</dbReference>
<feature type="domain" description="Histidine kinase" evidence="10">
    <location>
        <begin position="537"/>
        <end position="743"/>
    </location>
</feature>
<dbReference type="SMART" id="SM00304">
    <property type="entry name" value="HAMP"/>
    <property type="match status" value="2"/>
</dbReference>
<dbReference type="RefSeq" id="WP_150076972.1">
    <property type="nucleotide sequence ID" value="NZ_VWOX01000007.1"/>
</dbReference>
<comment type="subcellular location">
    <subcellularLocation>
        <location evidence="2">Membrane</location>
    </subcellularLocation>
</comment>
<dbReference type="GO" id="GO:0004673">
    <property type="term" value="F:protein histidine kinase activity"/>
    <property type="evidence" value="ECO:0007669"/>
    <property type="project" value="UniProtKB-EC"/>
</dbReference>
<proteinExistence type="predicted"/>
<dbReference type="EMBL" id="VWOX01000007">
    <property type="protein sequence ID" value="KAA5542558.1"/>
    <property type="molecule type" value="Genomic_DNA"/>
</dbReference>
<keyword evidence="4" id="KW-0597">Phosphoprotein</keyword>
<keyword evidence="8" id="KW-0067">ATP-binding</keyword>
<dbReference type="InterPro" id="IPR050980">
    <property type="entry name" value="2C_sensor_his_kinase"/>
</dbReference>
<evidence type="ECO:0000256" key="7">
    <source>
        <dbReference type="ARBA" id="ARBA00022777"/>
    </source>
</evidence>
<keyword evidence="5" id="KW-0808">Transferase</keyword>
<evidence type="ECO:0000259" key="11">
    <source>
        <dbReference type="PROSITE" id="PS50885"/>
    </source>
</evidence>
<dbReference type="GO" id="GO:0016020">
    <property type="term" value="C:membrane"/>
    <property type="evidence" value="ECO:0007669"/>
    <property type="project" value="UniProtKB-SubCell"/>
</dbReference>
<dbReference type="Gene3D" id="3.30.565.10">
    <property type="entry name" value="Histidine kinase-like ATPase, C-terminal domain"/>
    <property type="match status" value="1"/>
</dbReference>
<gene>
    <name evidence="12" type="ORF">FYK55_13525</name>
</gene>
<dbReference type="PROSITE" id="PS50885">
    <property type="entry name" value="HAMP"/>
    <property type="match status" value="1"/>
</dbReference>
<evidence type="ECO:0000256" key="1">
    <source>
        <dbReference type="ARBA" id="ARBA00000085"/>
    </source>
</evidence>
<dbReference type="EC" id="2.7.13.3" evidence="3"/>
<feature type="compositionally biased region" description="Polar residues" evidence="9">
    <location>
        <begin position="170"/>
        <end position="191"/>
    </location>
</feature>
<name>A0A5M6D4W9_9BACT</name>
<dbReference type="PANTHER" id="PTHR44936:SF10">
    <property type="entry name" value="SENSOR PROTEIN RSTB"/>
    <property type="match status" value="1"/>
</dbReference>
<evidence type="ECO:0000256" key="2">
    <source>
        <dbReference type="ARBA" id="ARBA00004370"/>
    </source>
</evidence>
<dbReference type="GO" id="GO:0007165">
    <property type="term" value="P:signal transduction"/>
    <property type="evidence" value="ECO:0007669"/>
    <property type="project" value="InterPro"/>
</dbReference>
<comment type="caution">
    <text evidence="12">The sequence shown here is derived from an EMBL/GenBank/DDBJ whole genome shotgun (WGS) entry which is preliminary data.</text>
</comment>